<dbReference type="NCBIfam" id="NF004676">
    <property type="entry name" value="PRK06019.1-2"/>
    <property type="match status" value="1"/>
</dbReference>
<dbReference type="GO" id="GO:0046872">
    <property type="term" value="F:metal ion binding"/>
    <property type="evidence" value="ECO:0007669"/>
    <property type="project" value="InterPro"/>
</dbReference>
<comment type="pathway">
    <text evidence="5 6">Purine metabolism; IMP biosynthesis via de novo pathway; 5-amino-1-(5-phospho-D-ribosyl)imidazole-4-carboxylate from 5-amino-1-(5-phospho-D-ribosyl)imidazole (N5-CAIR route): step 1/2.</text>
</comment>
<keyword evidence="9" id="KW-1185">Reference proteome</keyword>
<dbReference type="PANTHER" id="PTHR11609">
    <property type="entry name" value="PURINE BIOSYNTHESIS PROTEIN 6/7, PUR6/7"/>
    <property type="match status" value="1"/>
</dbReference>
<evidence type="ECO:0000313" key="8">
    <source>
        <dbReference type="EMBL" id="SDM10451.1"/>
    </source>
</evidence>
<dbReference type="GO" id="GO:0004638">
    <property type="term" value="F:phosphoribosylaminoimidazole carboxylase activity"/>
    <property type="evidence" value="ECO:0007669"/>
    <property type="project" value="InterPro"/>
</dbReference>
<dbReference type="OrthoDB" id="9804625at2"/>
<dbReference type="Pfam" id="PF17769">
    <property type="entry name" value="PurK_C"/>
    <property type="match status" value="1"/>
</dbReference>
<feature type="binding site" evidence="5">
    <location>
        <position position="148"/>
    </location>
    <ligand>
        <name>ATP</name>
        <dbReference type="ChEBI" id="CHEBI:30616"/>
    </ligand>
</feature>
<comment type="subunit">
    <text evidence="5 6">Homodimer.</text>
</comment>
<dbReference type="Gene3D" id="3.30.470.20">
    <property type="entry name" value="ATP-grasp fold, B domain"/>
    <property type="match status" value="1"/>
</dbReference>
<dbReference type="SUPFAM" id="SSF52440">
    <property type="entry name" value="PreATP-grasp domain"/>
    <property type="match status" value="1"/>
</dbReference>
<feature type="binding site" evidence="5">
    <location>
        <begin position="269"/>
        <end position="270"/>
    </location>
    <ligand>
        <name>ATP</name>
        <dbReference type="ChEBI" id="CHEBI:30616"/>
    </ligand>
</feature>
<protein>
    <recommendedName>
        <fullName evidence="5 6">N5-carboxyaminoimidazole ribonucleotide synthase</fullName>
        <shortName evidence="5 6">N5-CAIR synthase</shortName>
        <ecNumber evidence="5 6">6.3.4.18</ecNumber>
    </recommendedName>
    <alternativeName>
        <fullName evidence="5 6">5-(carboxyamino)imidazole ribonucleotide synthetase</fullName>
    </alternativeName>
</protein>
<keyword evidence="4 5" id="KW-0067">ATP-binding</keyword>
<feature type="binding site" evidence="5">
    <location>
        <position position="214"/>
    </location>
    <ligand>
        <name>ATP</name>
        <dbReference type="ChEBI" id="CHEBI:30616"/>
    </ligand>
</feature>
<dbReference type="Pfam" id="PF22660">
    <property type="entry name" value="RS_preATP-grasp-like"/>
    <property type="match status" value="1"/>
</dbReference>
<dbReference type="GO" id="GO:0006189">
    <property type="term" value="P:'de novo' IMP biosynthetic process"/>
    <property type="evidence" value="ECO:0007669"/>
    <property type="project" value="UniProtKB-UniRule"/>
</dbReference>
<dbReference type="InterPro" id="IPR013815">
    <property type="entry name" value="ATP_grasp_subdomain_1"/>
</dbReference>
<evidence type="ECO:0000256" key="3">
    <source>
        <dbReference type="ARBA" id="ARBA00022755"/>
    </source>
</evidence>
<evidence type="ECO:0000313" key="9">
    <source>
        <dbReference type="Proteomes" id="UP000199759"/>
    </source>
</evidence>
<dbReference type="NCBIfam" id="TIGR01161">
    <property type="entry name" value="purK"/>
    <property type="match status" value="1"/>
</dbReference>
<sequence>MSKRPLAPGSVIGILGGGQLGRMLAIAGARLGFDMHIFDPEPDCPAARVAARSWAAPWADAGAVEAFAGRCDAITYEFENIPVEAVTVAAATSPLRPGARSLELTQDRITEKRFINQTGVATVPFAPVDGLADLPEAIAVTGLPAVLKTRRFGYDGKGQAWIRTPEDAAAAWEAIGEQPAILEGAAAFERELSVVAARSVDGVVKAWPLSENVHGDGILKQSTAPAPGVDAALQERALEIATALGDGMAHVGVFAVELFDLGGGTLLVNEIAPRVHNTGHWTMDACGCDQFEQHIRAVAGWPLGDPAPHSSAVMTNLIGHDVDDWEAMASDPHMRLHLYGKRKARKGRKMGHVNRLGTLPG</sequence>
<keyword evidence="3 5" id="KW-0658">Purine biosynthesis</keyword>
<dbReference type="InterPro" id="IPR011054">
    <property type="entry name" value="Rudment_hybrid_motif"/>
</dbReference>
<dbReference type="FunFam" id="3.30.1490.20:FF:000015">
    <property type="entry name" value="N5-carboxyaminoimidazole ribonucleotide synthase"/>
    <property type="match status" value="1"/>
</dbReference>
<dbReference type="SUPFAM" id="SSF51246">
    <property type="entry name" value="Rudiment single hybrid motif"/>
    <property type="match status" value="1"/>
</dbReference>
<dbReference type="EC" id="6.3.4.18" evidence="5 6"/>
<dbReference type="InterPro" id="IPR029752">
    <property type="entry name" value="D-isomer_DH_CS1"/>
</dbReference>
<dbReference type="NCBIfam" id="NF004675">
    <property type="entry name" value="PRK06019.1-1"/>
    <property type="match status" value="1"/>
</dbReference>
<dbReference type="GO" id="GO:0034028">
    <property type="term" value="F:5-(carboxyamino)imidazole ribonucleotide synthase activity"/>
    <property type="evidence" value="ECO:0007669"/>
    <property type="project" value="UniProtKB-UniRule"/>
</dbReference>
<accession>A0A1G9QI70</accession>
<comment type="function">
    <text evidence="6">Catalyzes the ATP-dependent conversion of 5-aminoimidazole ribonucleotide (AIR) and HCO(3)- to N5-carboxyaminoimidazole ribonucleotide (N5-CAIR).</text>
</comment>
<feature type="binding site" evidence="5">
    <location>
        <begin position="153"/>
        <end position="159"/>
    </location>
    <ligand>
        <name>ATP</name>
        <dbReference type="ChEBI" id="CHEBI:30616"/>
    </ligand>
</feature>
<dbReference type="SUPFAM" id="SSF56059">
    <property type="entry name" value="Glutathione synthetase ATP-binding domain-like"/>
    <property type="match status" value="1"/>
</dbReference>
<keyword evidence="1 5" id="KW-0436">Ligase</keyword>
<proteinExistence type="inferred from homology"/>
<keyword evidence="2 5" id="KW-0547">Nucleotide-binding</keyword>
<evidence type="ECO:0000256" key="4">
    <source>
        <dbReference type="ARBA" id="ARBA00022840"/>
    </source>
</evidence>
<dbReference type="GO" id="GO:0005524">
    <property type="term" value="F:ATP binding"/>
    <property type="evidence" value="ECO:0007669"/>
    <property type="project" value="UniProtKB-UniRule"/>
</dbReference>
<organism evidence="8 9">
    <name type="scientific">Maricaulis salignorans</name>
    <dbReference type="NCBI Taxonomy" id="144026"/>
    <lineage>
        <taxon>Bacteria</taxon>
        <taxon>Pseudomonadati</taxon>
        <taxon>Pseudomonadota</taxon>
        <taxon>Alphaproteobacteria</taxon>
        <taxon>Maricaulales</taxon>
        <taxon>Maricaulaceae</taxon>
        <taxon>Maricaulis</taxon>
    </lineage>
</organism>
<dbReference type="Gene3D" id="3.30.1490.20">
    <property type="entry name" value="ATP-grasp fold, A domain"/>
    <property type="match status" value="1"/>
</dbReference>
<evidence type="ECO:0000256" key="2">
    <source>
        <dbReference type="ARBA" id="ARBA00022741"/>
    </source>
</evidence>
<dbReference type="Proteomes" id="UP000199759">
    <property type="component" value="Unassembled WGS sequence"/>
</dbReference>
<dbReference type="NCBIfam" id="NF004679">
    <property type="entry name" value="PRK06019.1-5"/>
    <property type="match status" value="1"/>
</dbReference>
<reference evidence="8 9" key="1">
    <citation type="submission" date="2016-10" db="EMBL/GenBank/DDBJ databases">
        <authorList>
            <person name="de Groot N.N."/>
        </authorList>
    </citation>
    <scope>NUCLEOTIDE SEQUENCE [LARGE SCALE GENOMIC DNA]</scope>
    <source>
        <strain evidence="8 9">DSM 16077</strain>
    </source>
</reference>
<dbReference type="HAMAP" id="MF_01928">
    <property type="entry name" value="PurK"/>
    <property type="match status" value="1"/>
</dbReference>
<dbReference type="PANTHER" id="PTHR11609:SF5">
    <property type="entry name" value="PHOSPHORIBOSYLAMINOIMIDAZOLE CARBOXYLASE"/>
    <property type="match status" value="1"/>
</dbReference>
<dbReference type="InterPro" id="IPR016185">
    <property type="entry name" value="PreATP-grasp_dom_sf"/>
</dbReference>
<comment type="catalytic activity">
    <reaction evidence="5 6">
        <text>5-amino-1-(5-phospho-beta-D-ribosyl)imidazole + hydrogencarbonate + ATP = 5-carboxyamino-1-(5-phospho-D-ribosyl)imidazole + ADP + phosphate + 2 H(+)</text>
        <dbReference type="Rhea" id="RHEA:19317"/>
        <dbReference type="ChEBI" id="CHEBI:15378"/>
        <dbReference type="ChEBI" id="CHEBI:17544"/>
        <dbReference type="ChEBI" id="CHEBI:30616"/>
        <dbReference type="ChEBI" id="CHEBI:43474"/>
        <dbReference type="ChEBI" id="CHEBI:58730"/>
        <dbReference type="ChEBI" id="CHEBI:137981"/>
        <dbReference type="ChEBI" id="CHEBI:456216"/>
        <dbReference type="EC" id="6.3.4.18"/>
    </reaction>
</comment>
<evidence type="ECO:0000256" key="6">
    <source>
        <dbReference type="RuleBase" id="RU361200"/>
    </source>
</evidence>
<dbReference type="AlphaFoldDB" id="A0A1G9QI70"/>
<dbReference type="UniPathway" id="UPA00074">
    <property type="reaction ID" value="UER00942"/>
</dbReference>
<dbReference type="PROSITE" id="PS00065">
    <property type="entry name" value="D_2_HYDROXYACID_DH_1"/>
    <property type="match status" value="1"/>
</dbReference>
<gene>
    <name evidence="5 6" type="primary">purK</name>
    <name evidence="8" type="ORF">SAMN04488568_10521</name>
</gene>
<evidence type="ECO:0000256" key="1">
    <source>
        <dbReference type="ARBA" id="ARBA00022598"/>
    </source>
</evidence>
<dbReference type="InterPro" id="IPR040686">
    <property type="entry name" value="PurK_C"/>
</dbReference>
<dbReference type="Pfam" id="PF02222">
    <property type="entry name" value="ATP-grasp"/>
    <property type="match status" value="1"/>
</dbReference>
<dbReference type="PROSITE" id="PS50975">
    <property type="entry name" value="ATP_GRASP"/>
    <property type="match status" value="1"/>
</dbReference>
<dbReference type="InterPro" id="IPR005875">
    <property type="entry name" value="PurK"/>
</dbReference>
<dbReference type="Gene3D" id="3.40.50.20">
    <property type="match status" value="1"/>
</dbReference>
<dbReference type="InterPro" id="IPR011761">
    <property type="entry name" value="ATP-grasp"/>
</dbReference>
<comment type="function">
    <text evidence="5">Catalyzes the ATP-dependent conversion of 5-aminoimidazole ribonucleotide (AIR) and HCO(3)(-) to N5-carboxyaminoimidazole ribonucleotide (N5-CAIR).</text>
</comment>
<dbReference type="STRING" id="144026.SAMN04488568_10521"/>
<comment type="similarity">
    <text evidence="5 6">Belongs to the PurK/PurT family.</text>
</comment>
<dbReference type="RefSeq" id="WP_091768251.1">
    <property type="nucleotide sequence ID" value="NZ_FNHG01000005.1"/>
</dbReference>
<dbReference type="FunFam" id="3.40.50.20:FF:000016">
    <property type="entry name" value="N5-carboxyaminoimidazole ribonucleotide synthase"/>
    <property type="match status" value="1"/>
</dbReference>
<dbReference type="InterPro" id="IPR003135">
    <property type="entry name" value="ATP-grasp_carboxylate-amine"/>
</dbReference>
<evidence type="ECO:0000256" key="5">
    <source>
        <dbReference type="HAMAP-Rule" id="MF_01928"/>
    </source>
</evidence>
<dbReference type="GO" id="GO:0016616">
    <property type="term" value="F:oxidoreductase activity, acting on the CH-OH group of donors, NAD or NADP as acceptor"/>
    <property type="evidence" value="ECO:0007669"/>
    <property type="project" value="UniProtKB-ARBA"/>
</dbReference>
<dbReference type="EMBL" id="FNHG01000005">
    <property type="protein sequence ID" value="SDM10451.1"/>
    <property type="molecule type" value="Genomic_DNA"/>
</dbReference>
<evidence type="ECO:0000259" key="7">
    <source>
        <dbReference type="PROSITE" id="PS50975"/>
    </source>
</evidence>
<feature type="domain" description="ATP-grasp" evidence="7">
    <location>
        <begin position="112"/>
        <end position="299"/>
    </location>
</feature>
<feature type="binding site" evidence="5">
    <location>
        <position position="108"/>
    </location>
    <ligand>
        <name>ATP</name>
        <dbReference type="ChEBI" id="CHEBI:30616"/>
    </ligand>
</feature>
<dbReference type="InterPro" id="IPR054350">
    <property type="entry name" value="PurT/PurK_preATP-grasp"/>
</dbReference>
<dbReference type="GO" id="GO:0005829">
    <property type="term" value="C:cytosol"/>
    <property type="evidence" value="ECO:0007669"/>
    <property type="project" value="TreeGrafter"/>
</dbReference>
<name>A0A1G9QI70_9PROT</name>
<comment type="caution">
    <text evidence="5">Lacks conserved residue(s) required for the propagation of feature annotation.</text>
</comment>
<feature type="binding site" evidence="5">
    <location>
        <position position="191"/>
    </location>
    <ligand>
        <name>ATP</name>
        <dbReference type="ChEBI" id="CHEBI:30616"/>
    </ligand>
</feature>